<dbReference type="PANTHER" id="PTHR45842:SF21">
    <property type="entry name" value="IG-LIKE DOMAIN-CONTAINING PROTEIN"/>
    <property type="match status" value="1"/>
</dbReference>
<dbReference type="SUPFAM" id="SSF52058">
    <property type="entry name" value="L domain-like"/>
    <property type="match status" value="1"/>
</dbReference>
<sequence length="529" mass="58317">YLNNNRIKVLRPASFDTFGATLKILKLSNNRITVLTTKLFQLPSLQHLDLSRNRLQRVEGLAFSELASLEYLRLQRNRISSLMDGAFWGLHRIQKIQLQHNRLTEVSTGWLYGLQSLRHLHVSRNAITAMDSEAWKFCENLWELDLSHNGLTRLNEAAFVELGALQSLSLAHNAISHIVEGAFRGLSSLRILDLGGNQISWTVEDMQGAFTGLSALSKLSLHGNQIKSIAKKAFVGLERLGQLDLMGNAIVSIQANAFNTLKLLHQMKLNTSELLCDCQLKWLPGWLTERGFAQSVAVACAHPAWLKGRSVLSVRQENFVCDDYPKPHMVVHPETRAAVRGSNVSFMCSAASSSESPVTFLWRKDNAPLAVGAEVERLERARPAGGGLGEFTSYLHLRTVDFHHEGRYQCVISNSFGSSYSGKARLTVSVLPSFTKTPADLSLRVGSTARLECAAGGHPTPQISWQKDGGTDFPAARERRMHVMPTDDVFFIVELKADDAGTYSCIARNAAGTMSANASLSVLGTDCCL</sequence>
<dbReference type="Pfam" id="PF13855">
    <property type="entry name" value="LRR_8"/>
    <property type="match status" value="3"/>
</dbReference>
<dbReference type="CDD" id="cd05763">
    <property type="entry name" value="IgI_LRIG1-like"/>
    <property type="match status" value="1"/>
</dbReference>
<dbReference type="Pfam" id="PF13516">
    <property type="entry name" value="LRR_6"/>
    <property type="match status" value="1"/>
</dbReference>
<dbReference type="HOGENOM" id="CLU_000288_18_24_1"/>
<protein>
    <submittedName>
        <fullName evidence="7">Leucine-rich repeats and immunoglobulin-like domains 3</fullName>
    </submittedName>
</protein>
<feature type="domain" description="Ig-like" evidence="6">
    <location>
        <begin position="432"/>
        <end position="521"/>
    </location>
</feature>
<dbReference type="SMART" id="SM00082">
    <property type="entry name" value="LRRCT"/>
    <property type="match status" value="1"/>
</dbReference>
<dbReference type="PANTHER" id="PTHR45842">
    <property type="entry name" value="SYNAPTIC ADHESION-LIKE MOLECULE SALM"/>
    <property type="match status" value="1"/>
</dbReference>
<dbReference type="FunFam" id="3.80.10.10:FF:001164">
    <property type="entry name" value="GH01279p"/>
    <property type="match status" value="1"/>
</dbReference>
<dbReference type="OMA" id="NIHESTF"/>
<name>S4R7N0_PETMA</name>
<dbReference type="InterPro" id="IPR000483">
    <property type="entry name" value="Cys-rich_flank_reg_C"/>
</dbReference>
<dbReference type="InterPro" id="IPR013783">
    <property type="entry name" value="Ig-like_fold"/>
</dbReference>
<dbReference type="FunFam" id="3.80.10.10:FF:000023">
    <property type="entry name" value="Leucine rich repeats and immunoglobulin like domains 3"/>
    <property type="match status" value="1"/>
</dbReference>
<dbReference type="STRING" id="7757.ENSPMAP00000001210"/>
<dbReference type="InterPro" id="IPR036179">
    <property type="entry name" value="Ig-like_dom_sf"/>
</dbReference>
<feature type="domain" description="Ig-like" evidence="6">
    <location>
        <begin position="327"/>
        <end position="429"/>
    </location>
</feature>
<dbReference type="InterPro" id="IPR013098">
    <property type="entry name" value="Ig_I-set"/>
</dbReference>
<evidence type="ECO:0000256" key="3">
    <source>
        <dbReference type="ARBA" id="ARBA00022737"/>
    </source>
</evidence>
<dbReference type="InterPro" id="IPR050467">
    <property type="entry name" value="LRFN"/>
</dbReference>
<dbReference type="Pfam" id="PF01463">
    <property type="entry name" value="LRRCT"/>
    <property type="match status" value="1"/>
</dbReference>
<dbReference type="FunFam" id="2.60.40.10:FF:000150">
    <property type="entry name" value="Leucine rich repeats and immunoglobulin like domains 3"/>
    <property type="match status" value="1"/>
</dbReference>
<evidence type="ECO:0000256" key="4">
    <source>
        <dbReference type="ARBA" id="ARBA00023157"/>
    </source>
</evidence>
<evidence type="ECO:0000313" key="7">
    <source>
        <dbReference type="Ensembl" id="ENSPMAP00000001210.1"/>
    </source>
</evidence>
<evidence type="ECO:0000256" key="1">
    <source>
        <dbReference type="ARBA" id="ARBA00022614"/>
    </source>
</evidence>
<dbReference type="AlphaFoldDB" id="S4R7N0"/>
<keyword evidence="4" id="KW-1015">Disulfide bond</keyword>
<keyword evidence="1" id="KW-0433">Leucine-rich repeat</keyword>
<dbReference type="SMART" id="SM00409">
    <property type="entry name" value="IG"/>
    <property type="match status" value="2"/>
</dbReference>
<dbReference type="Ensembl" id="ENSPMAT00000001215.1">
    <property type="protein sequence ID" value="ENSPMAP00000001210.1"/>
    <property type="gene ID" value="ENSPMAG00000001090.1"/>
</dbReference>
<keyword evidence="5" id="KW-0325">Glycoprotein</keyword>
<keyword evidence="3" id="KW-0677">Repeat</keyword>
<reference evidence="7" key="1">
    <citation type="submission" date="2025-08" db="UniProtKB">
        <authorList>
            <consortium name="Ensembl"/>
        </authorList>
    </citation>
    <scope>IDENTIFICATION</scope>
</reference>
<dbReference type="FunFam" id="2.60.40.10:FF:000224">
    <property type="entry name" value="Leucine rich repeats and immunoglobulin like domains 3"/>
    <property type="match status" value="1"/>
</dbReference>
<dbReference type="InterPro" id="IPR007110">
    <property type="entry name" value="Ig-like_dom"/>
</dbReference>
<evidence type="ECO:0000256" key="2">
    <source>
        <dbReference type="ARBA" id="ARBA00022729"/>
    </source>
</evidence>
<dbReference type="PROSITE" id="PS50835">
    <property type="entry name" value="IG_LIKE"/>
    <property type="match status" value="2"/>
</dbReference>
<dbReference type="Gene3D" id="3.80.10.10">
    <property type="entry name" value="Ribonuclease Inhibitor"/>
    <property type="match status" value="3"/>
</dbReference>
<dbReference type="InterPro" id="IPR003598">
    <property type="entry name" value="Ig_sub2"/>
</dbReference>
<proteinExistence type="predicted"/>
<reference evidence="7" key="2">
    <citation type="submission" date="2025-09" db="UniProtKB">
        <authorList>
            <consortium name="Ensembl"/>
        </authorList>
    </citation>
    <scope>IDENTIFICATION</scope>
</reference>
<dbReference type="PROSITE" id="PS51450">
    <property type="entry name" value="LRR"/>
    <property type="match status" value="4"/>
</dbReference>
<dbReference type="SMART" id="SM00369">
    <property type="entry name" value="LRR_TYP"/>
    <property type="match status" value="9"/>
</dbReference>
<dbReference type="Gene3D" id="2.60.40.10">
    <property type="entry name" value="Immunoglobulins"/>
    <property type="match status" value="2"/>
</dbReference>
<dbReference type="InterPro" id="IPR003591">
    <property type="entry name" value="Leu-rich_rpt_typical-subtyp"/>
</dbReference>
<dbReference type="GeneTree" id="ENSGT00940000157098"/>
<dbReference type="Pfam" id="PF07679">
    <property type="entry name" value="I-set"/>
    <property type="match status" value="1"/>
</dbReference>
<dbReference type="SUPFAM" id="SSF48726">
    <property type="entry name" value="Immunoglobulin"/>
    <property type="match status" value="2"/>
</dbReference>
<dbReference type="InterPro" id="IPR003599">
    <property type="entry name" value="Ig_sub"/>
</dbReference>
<dbReference type="SMART" id="SM00408">
    <property type="entry name" value="IGc2"/>
    <property type="match status" value="2"/>
</dbReference>
<accession>S4R7N0</accession>
<organism evidence="7">
    <name type="scientific">Petromyzon marinus</name>
    <name type="common">Sea lamprey</name>
    <dbReference type="NCBI Taxonomy" id="7757"/>
    <lineage>
        <taxon>Eukaryota</taxon>
        <taxon>Metazoa</taxon>
        <taxon>Chordata</taxon>
        <taxon>Craniata</taxon>
        <taxon>Vertebrata</taxon>
        <taxon>Cyclostomata</taxon>
        <taxon>Hyperoartia</taxon>
        <taxon>Petromyzontiformes</taxon>
        <taxon>Petromyzontidae</taxon>
        <taxon>Petromyzon</taxon>
    </lineage>
</organism>
<dbReference type="InterPro" id="IPR001611">
    <property type="entry name" value="Leu-rich_rpt"/>
</dbReference>
<evidence type="ECO:0000259" key="6">
    <source>
        <dbReference type="PROSITE" id="PS50835"/>
    </source>
</evidence>
<dbReference type="InterPro" id="IPR032675">
    <property type="entry name" value="LRR_dom_sf"/>
</dbReference>
<dbReference type="Pfam" id="PF13927">
    <property type="entry name" value="Ig_3"/>
    <property type="match status" value="1"/>
</dbReference>
<dbReference type="SMART" id="SM00365">
    <property type="entry name" value="LRR_SD22"/>
    <property type="match status" value="5"/>
</dbReference>
<evidence type="ECO:0000256" key="5">
    <source>
        <dbReference type="ARBA" id="ARBA00023180"/>
    </source>
</evidence>
<keyword evidence="2" id="KW-0732">Signal</keyword>